<dbReference type="Pfam" id="PF11741">
    <property type="entry name" value="AMIN"/>
    <property type="match status" value="2"/>
</dbReference>
<keyword evidence="6" id="KW-0653">Protein transport</keyword>
<comment type="subunit">
    <text evidence="11">Homododecamer. Tetramer of trimer.</text>
</comment>
<keyword evidence="16" id="KW-1185">Reference proteome</keyword>
<dbReference type="Pfam" id="PF03958">
    <property type="entry name" value="Secretin_N"/>
    <property type="match status" value="1"/>
</dbReference>
<evidence type="ECO:0000256" key="12">
    <source>
        <dbReference type="RuleBase" id="RU004004"/>
    </source>
</evidence>
<keyword evidence="4 12" id="KW-0813">Transport</keyword>
<dbReference type="Gene3D" id="3.30.1370.130">
    <property type="match status" value="1"/>
</dbReference>
<dbReference type="InterPro" id="IPR004845">
    <property type="entry name" value="T2SS_GspD_CS"/>
</dbReference>
<protein>
    <recommendedName>
        <fullName evidence="3">Type IV pilus biogenesis and competence protein PilQ</fullName>
    </recommendedName>
</protein>
<evidence type="ECO:0000256" key="4">
    <source>
        <dbReference type="ARBA" id="ARBA00022448"/>
    </source>
</evidence>
<keyword evidence="7" id="KW-0472">Membrane</keyword>
<reference evidence="16" key="1">
    <citation type="journal article" date="2019" name="Int. J. Syst. Evol. Microbiol.">
        <title>The Global Catalogue of Microorganisms (GCM) 10K type strain sequencing project: providing services to taxonomists for standard genome sequencing and annotation.</title>
        <authorList>
            <consortium name="The Broad Institute Genomics Platform"/>
            <consortium name="The Broad Institute Genome Sequencing Center for Infectious Disease"/>
            <person name="Wu L."/>
            <person name="Ma J."/>
        </authorList>
    </citation>
    <scope>NUCLEOTIDE SEQUENCE [LARGE SCALE GENOMIC DNA]</scope>
    <source>
        <strain evidence="16">KCTC 42195</strain>
    </source>
</reference>
<evidence type="ECO:0000256" key="1">
    <source>
        <dbReference type="ARBA" id="ARBA00004442"/>
    </source>
</evidence>
<dbReference type="InterPro" id="IPR013355">
    <property type="entry name" value="Pilus_4_PilQ"/>
</dbReference>
<accession>A0ABV7TNV6</accession>
<evidence type="ECO:0000256" key="9">
    <source>
        <dbReference type="ARBA" id="ARBA00023287"/>
    </source>
</evidence>
<keyword evidence="8" id="KW-0998">Cell outer membrane</keyword>
<dbReference type="EMBL" id="JBHRYH010000002">
    <property type="protein sequence ID" value="MFC3624730.1"/>
    <property type="molecule type" value="Genomic_DNA"/>
</dbReference>
<dbReference type="InterPro" id="IPR004846">
    <property type="entry name" value="T2SS/T3SS_dom"/>
</dbReference>
<dbReference type="PANTHER" id="PTHR30604">
    <property type="entry name" value="PROTEIN TRANSPORT PROTEIN HOFQ"/>
    <property type="match status" value="1"/>
</dbReference>
<comment type="similarity">
    <text evidence="2">Belongs to the bacterial secretin family. PilQ subfamily.</text>
</comment>
<evidence type="ECO:0000256" key="8">
    <source>
        <dbReference type="ARBA" id="ARBA00023237"/>
    </source>
</evidence>
<proteinExistence type="inferred from homology"/>
<dbReference type="PANTHER" id="PTHR30604:SF1">
    <property type="entry name" value="DNA UTILIZATION PROTEIN HOFQ"/>
    <property type="match status" value="1"/>
</dbReference>
<dbReference type="PROSITE" id="PS00875">
    <property type="entry name" value="T2SP_D"/>
    <property type="match status" value="1"/>
</dbReference>
<dbReference type="RefSeq" id="WP_390276121.1">
    <property type="nucleotide sequence ID" value="NZ_JBHRYH010000002.1"/>
</dbReference>
<dbReference type="Pfam" id="PF07660">
    <property type="entry name" value="STN"/>
    <property type="match status" value="1"/>
</dbReference>
<evidence type="ECO:0000256" key="6">
    <source>
        <dbReference type="ARBA" id="ARBA00022927"/>
    </source>
</evidence>
<feature type="signal peptide" evidence="13">
    <location>
        <begin position="1"/>
        <end position="24"/>
    </location>
</feature>
<dbReference type="Gene3D" id="2.60.40.3470">
    <property type="match status" value="1"/>
</dbReference>
<feature type="chain" id="PRO_5045141054" description="Type IV pilus biogenesis and competence protein PilQ" evidence="13">
    <location>
        <begin position="25"/>
        <end position="700"/>
    </location>
</feature>
<dbReference type="NCBIfam" id="TIGR02515">
    <property type="entry name" value="IV_pilus_PilQ"/>
    <property type="match status" value="1"/>
</dbReference>
<dbReference type="InterPro" id="IPR021731">
    <property type="entry name" value="AMIN_dom"/>
</dbReference>
<dbReference type="InterPro" id="IPR051808">
    <property type="entry name" value="Type_IV_pilus_biogenesis"/>
</dbReference>
<dbReference type="Gene3D" id="3.30.1370.120">
    <property type="match status" value="1"/>
</dbReference>
<sequence length="700" mass="74946">MKRISLTLLSSALLLSGLSLPAWAASAITDVKLVQSTQDEQVLAITFADGSTAPRSFALSSPPRIAFDFPATRNNTGKNQLALSSSLISSATLVEGQDKARLVLSLTKPASYSSKQDGNRILVTLSGAGQSTGSSQATEPPTEILPPVVAASPGAIAPNGLLAGLDFRRGNAGGSRIVMDLPSANTPVNIRREGKSVVVDMPGVKIPRALERRLDVTDFATPASRIDASNQPSGSRVTIQAEGNWTYSSYQTDRRLVVEIQKQSTEEQEAQLLAQGKNPYKGDKLSLNFQNVEVRSLLQVIAEFTGLNVIISDSVNGSLTLRLKDVPWDQALDLILAQRGLEKRQVGNVIRIAPRAELLAAEKDAASAQRQKVNNEPLITETFQIRYRAVEEFKDALTQLVAVYRNSTTLDNVQDGTTVADNAKFTGLVVDPRSNKLIVRDRVSVVEELRKIIQTLDTPLRQVLIEARIVEAKDNFQRDLGVKLGINKIGGDTSVGTFNDGGTISFSPNINLPAGLGGASIGAVYRSASSIIGLELSAMQAEGQGKIVSSPRILTADRTSATISEGSDIPYTSGTANTVNTSFKKAELNLTVTPQVTPDEDIILKLNISKDSPSSTFSVGGEPAIDTKTISTEVRVQNGGTVVIGGIYTQDTSNAENKVPLLGDIPVLGALFRNKSVVNNRRELLVFITPRIVESELITR</sequence>
<dbReference type="Pfam" id="PF00263">
    <property type="entry name" value="Secretin"/>
    <property type="match status" value="1"/>
</dbReference>
<dbReference type="Gene3D" id="2.60.40.3500">
    <property type="match status" value="1"/>
</dbReference>
<comment type="caution">
    <text evidence="15">The sequence shown here is derived from an EMBL/GenBank/DDBJ whole genome shotgun (WGS) entry which is preliminary data.</text>
</comment>
<evidence type="ECO:0000313" key="15">
    <source>
        <dbReference type="EMBL" id="MFC3624730.1"/>
    </source>
</evidence>
<name>A0ABV7TNV6_9NEIS</name>
<dbReference type="InterPro" id="IPR005644">
    <property type="entry name" value="NolW-like"/>
</dbReference>
<evidence type="ECO:0000256" key="2">
    <source>
        <dbReference type="ARBA" id="ARBA00006304"/>
    </source>
</evidence>
<dbReference type="InterPro" id="IPR038591">
    <property type="entry name" value="NolW-like_sf"/>
</dbReference>
<feature type="domain" description="Secretin/TonB short N-terminal" evidence="14">
    <location>
        <begin position="307"/>
        <end position="355"/>
    </location>
</feature>
<evidence type="ECO:0000256" key="3">
    <source>
        <dbReference type="ARBA" id="ARBA00014124"/>
    </source>
</evidence>
<keyword evidence="5 13" id="KW-0732">Signal</keyword>
<evidence type="ECO:0000256" key="13">
    <source>
        <dbReference type="SAM" id="SignalP"/>
    </source>
</evidence>
<dbReference type="InterPro" id="IPR001775">
    <property type="entry name" value="GspD/PilQ"/>
</dbReference>
<evidence type="ECO:0000256" key="5">
    <source>
        <dbReference type="ARBA" id="ARBA00022729"/>
    </source>
</evidence>
<evidence type="ECO:0000259" key="14">
    <source>
        <dbReference type="SMART" id="SM00965"/>
    </source>
</evidence>
<comment type="function">
    <text evidence="10">Required for type IV pilus biogenesis and competence. Could function as a pore for exit of the pilus but also as a channel for entry of heme and antimicrobial agents and uptake of transforming DNA.</text>
</comment>
<dbReference type="InterPro" id="IPR011662">
    <property type="entry name" value="Secretin/TonB_short_N"/>
</dbReference>
<dbReference type="SMART" id="SM00965">
    <property type="entry name" value="STN"/>
    <property type="match status" value="1"/>
</dbReference>
<dbReference type="PRINTS" id="PR00811">
    <property type="entry name" value="BCTERIALGSPD"/>
</dbReference>
<keyword evidence="9" id="KW-0178">Competence</keyword>
<evidence type="ECO:0000256" key="7">
    <source>
        <dbReference type="ARBA" id="ARBA00023136"/>
    </source>
</evidence>
<gene>
    <name evidence="15" type="ORF">ACFOKJ_01030</name>
</gene>
<dbReference type="Proteomes" id="UP001595636">
    <property type="component" value="Unassembled WGS sequence"/>
</dbReference>
<organism evidence="15 16">
    <name type="scientific">Vogesella amnigena</name>
    <dbReference type="NCBI Taxonomy" id="1507449"/>
    <lineage>
        <taxon>Bacteria</taxon>
        <taxon>Pseudomonadati</taxon>
        <taxon>Pseudomonadota</taxon>
        <taxon>Betaproteobacteria</taxon>
        <taxon>Neisseriales</taxon>
        <taxon>Chromobacteriaceae</taxon>
        <taxon>Vogesella</taxon>
    </lineage>
</organism>
<evidence type="ECO:0000313" key="16">
    <source>
        <dbReference type="Proteomes" id="UP001595636"/>
    </source>
</evidence>
<evidence type="ECO:0000256" key="10">
    <source>
        <dbReference type="ARBA" id="ARBA00024678"/>
    </source>
</evidence>
<evidence type="ECO:0000256" key="11">
    <source>
        <dbReference type="ARBA" id="ARBA00025897"/>
    </source>
</evidence>
<comment type="subcellular location">
    <subcellularLocation>
        <location evidence="1 12">Cell outer membrane</location>
    </subcellularLocation>
</comment>